<gene>
    <name evidence="2" type="ORF">I6U51_19110</name>
</gene>
<keyword evidence="1" id="KW-0472">Membrane</keyword>
<dbReference type="AlphaFoldDB" id="A0A934M6N2"/>
<protein>
    <submittedName>
        <fullName evidence="2">Uncharacterized protein</fullName>
    </submittedName>
</protein>
<sequence length="155" mass="17486">MLKLHYIEILLRSFPEALLIILGICIVSRKSINMKIYIFSSIIVAIIDFSVRMLPIYFGIHTFIAVTLIICIMVIIGIPIVKSIYGTLLMSLILSLSEYLNIAMLSLLNVNTNIGFTNPVIKSVFGIPSLIITGLFIIVIHYFIKREEKLKNIIS</sequence>
<keyword evidence="3" id="KW-1185">Reference proteome</keyword>
<feature type="transmembrane region" description="Helical" evidence="1">
    <location>
        <begin position="88"/>
        <end position="108"/>
    </location>
</feature>
<reference evidence="2" key="1">
    <citation type="submission" date="2020-12" db="EMBL/GenBank/DDBJ databases">
        <title>Clostridium thailandense sp. nov., a novel acetogenic bacterium isolated from peat land soil in Thailand.</title>
        <authorList>
            <person name="Chaikitkaew S."/>
            <person name="Birkeland N.K."/>
        </authorList>
    </citation>
    <scope>NUCLEOTIDE SEQUENCE</scope>
    <source>
        <strain evidence="2">DSM 17425</strain>
    </source>
</reference>
<proteinExistence type="predicted"/>
<feature type="transmembrane region" description="Helical" evidence="1">
    <location>
        <begin position="6"/>
        <end position="27"/>
    </location>
</feature>
<dbReference type="EMBL" id="JAEEGB010000035">
    <property type="protein sequence ID" value="MBI6874783.1"/>
    <property type="molecule type" value="Genomic_DNA"/>
</dbReference>
<comment type="caution">
    <text evidence="2">The sequence shown here is derived from an EMBL/GenBank/DDBJ whole genome shotgun (WGS) entry which is preliminary data.</text>
</comment>
<keyword evidence="1" id="KW-0812">Transmembrane</keyword>
<feature type="transmembrane region" description="Helical" evidence="1">
    <location>
        <begin position="60"/>
        <end position="81"/>
    </location>
</feature>
<feature type="transmembrane region" description="Helical" evidence="1">
    <location>
        <begin position="120"/>
        <end position="144"/>
    </location>
</feature>
<organism evidence="2 3">
    <name type="scientific">Clostridium aciditolerans</name>
    <dbReference type="NCBI Taxonomy" id="339861"/>
    <lineage>
        <taxon>Bacteria</taxon>
        <taxon>Bacillati</taxon>
        <taxon>Bacillota</taxon>
        <taxon>Clostridia</taxon>
        <taxon>Eubacteriales</taxon>
        <taxon>Clostridiaceae</taxon>
        <taxon>Clostridium</taxon>
    </lineage>
</organism>
<feature type="transmembrane region" description="Helical" evidence="1">
    <location>
        <begin position="36"/>
        <end position="54"/>
    </location>
</feature>
<evidence type="ECO:0000313" key="3">
    <source>
        <dbReference type="Proteomes" id="UP000622687"/>
    </source>
</evidence>
<accession>A0A934M6N2</accession>
<keyword evidence="1" id="KW-1133">Transmembrane helix</keyword>
<evidence type="ECO:0000313" key="2">
    <source>
        <dbReference type="EMBL" id="MBI6874783.1"/>
    </source>
</evidence>
<evidence type="ECO:0000256" key="1">
    <source>
        <dbReference type="SAM" id="Phobius"/>
    </source>
</evidence>
<name>A0A934M6N2_9CLOT</name>
<dbReference type="Proteomes" id="UP000622687">
    <property type="component" value="Unassembled WGS sequence"/>
</dbReference>